<keyword evidence="2" id="KW-0863">Zinc-finger</keyword>
<organism evidence="8 9">
    <name type="scientific">Micromonas commoda (strain RCC299 / NOUM17 / CCMP2709)</name>
    <name type="common">Picoplanktonic green alga</name>
    <dbReference type="NCBI Taxonomy" id="296587"/>
    <lineage>
        <taxon>Eukaryota</taxon>
        <taxon>Viridiplantae</taxon>
        <taxon>Chlorophyta</taxon>
        <taxon>Mamiellophyceae</taxon>
        <taxon>Mamiellales</taxon>
        <taxon>Mamiellaceae</taxon>
        <taxon>Micromonas</taxon>
    </lineage>
</organism>
<dbReference type="InterPro" id="IPR045071">
    <property type="entry name" value="BBP-like"/>
</dbReference>
<dbReference type="Pfam" id="PF22675">
    <property type="entry name" value="KH-I_KHDC4-BBP"/>
    <property type="match status" value="1"/>
</dbReference>
<dbReference type="eggNOG" id="KOG0119">
    <property type="taxonomic scope" value="Eukaryota"/>
</dbReference>
<dbReference type="InterPro" id="IPR055256">
    <property type="entry name" value="KH_1_KHDC4/BBP-like"/>
</dbReference>
<keyword evidence="1" id="KW-0479">Metal-binding</keyword>
<dbReference type="InterPro" id="IPR032570">
    <property type="entry name" value="SF1-HH"/>
</dbReference>
<sequence length="627" mass="66381">MEDLAAVIAAKARAAAAKMSELQGVIPPLARGQAVDWSRPLNAAPEPDPSTAVRMLPDATGDAETSRPTTTTSTTTSTSHRVNGALVPVSGAHAAANGTQLTLAAYRERTLIAEAKKRKRREGSRWAPLLVDEDEECREGRLLAYKSRIDALTCAMESPVPIARRLPPVKERSPSPPPRYDRSTGQRINTREQRVFDAWDTERRECVAKALEMDPLFKPPAGHRPLVHELRLYVPHKQYPGYNFTGLIIGPRGSTQKRLEKETGAYIRIRGREMHKEGTLRPPLVVGVDDGRDDELHVHISADTVEKVDAAARMVHPLLTPLDPDQNPHKQKQLRELAEINGTVYDVGRLEKQRLAQEEEAKNDYKLSGEMQVKVDAMYRKDVAAKLAAEGKVVDGDGGKGLDDEYENFLSELTGNLGEGAVPGHESKQSVTANNAAKAGASIPGVDAATIATAARNPWALPHLPLNVPNAHATPVHAHPPSGPGWAPGAAPEHLRKRQQPAMPPPAGPAPGAATSSKPVATTPAEVYIPSTLAIDARLALSGLYGAGIAAAAAVTNSVAARRVGGSAGGEYGTAVAGGGSEVKGREGAVVVPAGAAAAVGDASADGEIPEEAVDDEYARMMAELGG</sequence>
<gene>
    <name evidence="8" type="ORF">MICPUN_101189</name>
</gene>
<dbReference type="SUPFAM" id="SSF54791">
    <property type="entry name" value="Eukaryotic type KH-domain (KH-domain type I)"/>
    <property type="match status" value="1"/>
</dbReference>
<dbReference type="GO" id="GO:0048024">
    <property type="term" value="P:regulation of mRNA splicing, via spliceosome"/>
    <property type="evidence" value="ECO:0007669"/>
    <property type="project" value="TreeGrafter"/>
</dbReference>
<feature type="compositionally biased region" description="Basic and acidic residues" evidence="6">
    <location>
        <begin position="168"/>
        <end position="184"/>
    </location>
</feature>
<dbReference type="InterPro" id="IPR004087">
    <property type="entry name" value="KH_dom"/>
</dbReference>
<dbReference type="GO" id="GO:0003729">
    <property type="term" value="F:mRNA binding"/>
    <property type="evidence" value="ECO:0007669"/>
    <property type="project" value="TreeGrafter"/>
</dbReference>
<feature type="region of interest" description="Disordered" evidence="6">
    <location>
        <begin position="472"/>
        <end position="518"/>
    </location>
</feature>
<feature type="region of interest" description="Disordered" evidence="6">
    <location>
        <begin position="39"/>
        <end position="79"/>
    </location>
</feature>
<dbReference type="Proteomes" id="UP000002009">
    <property type="component" value="Chromosome 6"/>
</dbReference>
<evidence type="ECO:0000259" key="7">
    <source>
        <dbReference type="SMART" id="SM00322"/>
    </source>
</evidence>
<keyword evidence="4 5" id="KW-0694">RNA-binding</keyword>
<dbReference type="InterPro" id="IPR036612">
    <property type="entry name" value="KH_dom_type_1_sf"/>
</dbReference>
<keyword evidence="3" id="KW-0862">Zinc</keyword>
<feature type="compositionally biased region" description="Low complexity" evidence="6">
    <location>
        <begin position="477"/>
        <end position="492"/>
    </location>
</feature>
<dbReference type="Gene3D" id="3.30.1370.10">
    <property type="entry name" value="K Homology domain, type 1"/>
    <property type="match status" value="1"/>
</dbReference>
<dbReference type="OMA" id="MCERDEN"/>
<dbReference type="GO" id="GO:0008270">
    <property type="term" value="F:zinc ion binding"/>
    <property type="evidence" value="ECO:0007669"/>
    <property type="project" value="UniProtKB-KW"/>
</dbReference>
<evidence type="ECO:0000256" key="4">
    <source>
        <dbReference type="ARBA" id="ARBA00022884"/>
    </source>
</evidence>
<name>C1E959_MICCC</name>
<evidence type="ECO:0000313" key="8">
    <source>
        <dbReference type="EMBL" id="ACO64274.1"/>
    </source>
</evidence>
<evidence type="ECO:0000256" key="1">
    <source>
        <dbReference type="ARBA" id="ARBA00022723"/>
    </source>
</evidence>
<dbReference type="PANTHER" id="PTHR11208:SF148">
    <property type="entry name" value="CCHC-TYPE DOMAIN-CONTAINING PROTEIN"/>
    <property type="match status" value="1"/>
</dbReference>
<feature type="compositionally biased region" description="Low complexity" evidence="6">
    <location>
        <begin position="66"/>
        <end position="79"/>
    </location>
</feature>
<evidence type="ECO:0000256" key="2">
    <source>
        <dbReference type="ARBA" id="ARBA00022771"/>
    </source>
</evidence>
<reference evidence="8 9" key="1">
    <citation type="journal article" date="2009" name="Science">
        <title>Green evolution and dynamic adaptations revealed by genomes of the marine picoeukaryotes Micromonas.</title>
        <authorList>
            <person name="Worden A.Z."/>
            <person name="Lee J.H."/>
            <person name="Mock T."/>
            <person name="Rouze P."/>
            <person name="Simmons M.P."/>
            <person name="Aerts A.L."/>
            <person name="Allen A.E."/>
            <person name="Cuvelier M.L."/>
            <person name="Derelle E."/>
            <person name="Everett M.V."/>
            <person name="Foulon E."/>
            <person name="Grimwood J."/>
            <person name="Gundlach H."/>
            <person name="Henrissat B."/>
            <person name="Napoli C."/>
            <person name="McDonald S.M."/>
            <person name="Parker M.S."/>
            <person name="Rombauts S."/>
            <person name="Salamov A."/>
            <person name="Von Dassow P."/>
            <person name="Badger J.H."/>
            <person name="Coutinho P.M."/>
            <person name="Demir E."/>
            <person name="Dubchak I."/>
            <person name="Gentemann C."/>
            <person name="Eikrem W."/>
            <person name="Gready J.E."/>
            <person name="John U."/>
            <person name="Lanier W."/>
            <person name="Lindquist E.A."/>
            <person name="Lucas S."/>
            <person name="Mayer K.F."/>
            <person name="Moreau H."/>
            <person name="Not F."/>
            <person name="Otillar R."/>
            <person name="Panaud O."/>
            <person name="Pangilinan J."/>
            <person name="Paulsen I."/>
            <person name="Piegu B."/>
            <person name="Poliakov A."/>
            <person name="Robbens S."/>
            <person name="Schmutz J."/>
            <person name="Toulza E."/>
            <person name="Wyss T."/>
            <person name="Zelensky A."/>
            <person name="Zhou K."/>
            <person name="Armbrust E.V."/>
            <person name="Bhattacharya D."/>
            <person name="Goodenough U.W."/>
            <person name="Van de Peer Y."/>
            <person name="Grigoriev I.V."/>
        </authorList>
    </citation>
    <scope>NUCLEOTIDE SEQUENCE [LARGE SCALE GENOMIC DNA]</scope>
    <source>
        <strain evidence="9">RCC299 / NOUM17</strain>
    </source>
</reference>
<dbReference type="GO" id="GO:0005634">
    <property type="term" value="C:nucleus"/>
    <property type="evidence" value="ECO:0007669"/>
    <property type="project" value="TreeGrafter"/>
</dbReference>
<dbReference type="Pfam" id="PF16275">
    <property type="entry name" value="SF1-HH"/>
    <property type="match status" value="1"/>
</dbReference>
<evidence type="ECO:0000256" key="6">
    <source>
        <dbReference type="SAM" id="MobiDB-lite"/>
    </source>
</evidence>
<dbReference type="AlphaFoldDB" id="C1E959"/>
<dbReference type="KEGG" id="mis:MICPUN_101189"/>
<feature type="domain" description="K Homology" evidence="7">
    <location>
        <begin position="226"/>
        <end position="320"/>
    </location>
</feature>
<dbReference type="PANTHER" id="PTHR11208">
    <property type="entry name" value="RNA-BINDING PROTEIN RELATED"/>
    <property type="match status" value="1"/>
</dbReference>
<dbReference type="GeneID" id="8244656"/>
<dbReference type="Gene3D" id="6.10.140.1790">
    <property type="match status" value="1"/>
</dbReference>
<dbReference type="EMBL" id="CP001327">
    <property type="protein sequence ID" value="ACO64274.1"/>
    <property type="molecule type" value="Genomic_DNA"/>
</dbReference>
<dbReference type="STRING" id="296587.C1E959"/>
<protein>
    <recommendedName>
        <fullName evidence="7">K Homology domain-containing protein</fullName>
    </recommendedName>
</protein>
<dbReference type="PROSITE" id="PS50084">
    <property type="entry name" value="KH_TYPE_1"/>
    <property type="match status" value="1"/>
</dbReference>
<accession>C1E959</accession>
<feature type="region of interest" description="Disordered" evidence="6">
    <location>
        <begin position="165"/>
        <end position="184"/>
    </location>
</feature>
<dbReference type="RefSeq" id="XP_002503016.1">
    <property type="nucleotide sequence ID" value="XM_002502970.1"/>
</dbReference>
<dbReference type="InParanoid" id="C1E959"/>
<evidence type="ECO:0000313" key="9">
    <source>
        <dbReference type="Proteomes" id="UP000002009"/>
    </source>
</evidence>
<dbReference type="SMART" id="SM00322">
    <property type="entry name" value="KH"/>
    <property type="match status" value="1"/>
</dbReference>
<proteinExistence type="predicted"/>
<dbReference type="InterPro" id="IPR047086">
    <property type="entry name" value="SF1-HH_sf"/>
</dbReference>
<evidence type="ECO:0000256" key="3">
    <source>
        <dbReference type="ARBA" id="ARBA00022833"/>
    </source>
</evidence>
<keyword evidence="9" id="KW-1185">Reference proteome</keyword>
<dbReference type="OrthoDB" id="497369at2759"/>
<evidence type="ECO:0000256" key="5">
    <source>
        <dbReference type="PROSITE-ProRule" id="PRU00117"/>
    </source>
</evidence>